<dbReference type="Pfam" id="PF05572">
    <property type="entry name" value="Peptidase_M43"/>
    <property type="match status" value="1"/>
</dbReference>
<keyword evidence="13" id="KW-1185">Reference proteome</keyword>
<evidence type="ECO:0000256" key="6">
    <source>
        <dbReference type="ARBA" id="ARBA00022833"/>
    </source>
</evidence>
<keyword evidence="8" id="KW-1015">Disulfide bond</keyword>
<comment type="caution">
    <text evidence="12">The sequence shown here is derived from an EMBL/GenBank/DDBJ whole genome shotgun (WGS) entry which is preliminary data.</text>
</comment>
<evidence type="ECO:0008006" key="14">
    <source>
        <dbReference type="Google" id="ProtNLM"/>
    </source>
</evidence>
<evidence type="ECO:0000256" key="8">
    <source>
        <dbReference type="ARBA" id="ARBA00023157"/>
    </source>
</evidence>
<protein>
    <recommendedName>
        <fullName evidence="14">T9SS type A sorting domain-containing protein</fullName>
    </recommendedName>
</protein>
<dbReference type="EMBL" id="BAABFA010000024">
    <property type="protein sequence ID" value="GAA4470499.1"/>
    <property type="molecule type" value="Genomic_DNA"/>
</dbReference>
<dbReference type="NCBIfam" id="TIGR04183">
    <property type="entry name" value="Por_Secre_tail"/>
    <property type="match status" value="1"/>
</dbReference>
<name>A0ABP8NPZ4_9BACT</name>
<evidence type="ECO:0000256" key="2">
    <source>
        <dbReference type="ARBA" id="ARBA00022670"/>
    </source>
</evidence>
<keyword evidence="5" id="KW-0378">Hydrolase</keyword>
<dbReference type="Proteomes" id="UP001500067">
    <property type="component" value="Unassembled WGS sequence"/>
</dbReference>
<keyword evidence="6" id="KW-0862">Zinc</keyword>
<dbReference type="Gene3D" id="3.40.390.10">
    <property type="entry name" value="Collagenase (Catalytic Domain)"/>
    <property type="match status" value="1"/>
</dbReference>
<evidence type="ECO:0000256" key="5">
    <source>
        <dbReference type="ARBA" id="ARBA00022801"/>
    </source>
</evidence>
<gene>
    <name evidence="12" type="ORF">GCM10023093_31890</name>
</gene>
<feature type="domain" description="Peptidase M43 pregnancy-associated plasma-A" evidence="10">
    <location>
        <begin position="168"/>
        <end position="334"/>
    </location>
</feature>
<dbReference type="PANTHER" id="PTHR47466">
    <property type="match status" value="1"/>
</dbReference>
<organism evidence="12 13">
    <name type="scientific">Nemorincola caseinilytica</name>
    <dbReference type="NCBI Taxonomy" id="2054315"/>
    <lineage>
        <taxon>Bacteria</taxon>
        <taxon>Pseudomonadati</taxon>
        <taxon>Bacteroidota</taxon>
        <taxon>Chitinophagia</taxon>
        <taxon>Chitinophagales</taxon>
        <taxon>Chitinophagaceae</taxon>
        <taxon>Nemorincola</taxon>
    </lineage>
</organism>
<dbReference type="InterPro" id="IPR026444">
    <property type="entry name" value="Secre_tail"/>
</dbReference>
<feature type="domain" description="Secretion system C-terminal sorting" evidence="11">
    <location>
        <begin position="681"/>
        <end position="757"/>
    </location>
</feature>
<reference evidence="13" key="1">
    <citation type="journal article" date="2019" name="Int. J. Syst. Evol. Microbiol.">
        <title>The Global Catalogue of Microorganisms (GCM) 10K type strain sequencing project: providing services to taxonomists for standard genome sequencing and annotation.</title>
        <authorList>
            <consortium name="The Broad Institute Genomics Platform"/>
            <consortium name="The Broad Institute Genome Sequencing Center for Infectious Disease"/>
            <person name="Wu L."/>
            <person name="Ma J."/>
        </authorList>
    </citation>
    <scope>NUCLEOTIDE SEQUENCE [LARGE SCALE GENOMIC DNA]</scope>
    <source>
        <strain evidence="13">JCM 32105</strain>
    </source>
</reference>
<dbReference type="Pfam" id="PF18962">
    <property type="entry name" value="Por_Secre_tail"/>
    <property type="match status" value="1"/>
</dbReference>
<evidence type="ECO:0000259" key="11">
    <source>
        <dbReference type="Pfam" id="PF18962"/>
    </source>
</evidence>
<keyword evidence="7" id="KW-0482">Metalloprotease</keyword>
<feature type="chain" id="PRO_5045038789" description="T9SS type A sorting domain-containing protein" evidence="9">
    <location>
        <begin position="22"/>
        <end position="758"/>
    </location>
</feature>
<evidence type="ECO:0000256" key="4">
    <source>
        <dbReference type="ARBA" id="ARBA00022729"/>
    </source>
</evidence>
<evidence type="ECO:0000256" key="9">
    <source>
        <dbReference type="SAM" id="SignalP"/>
    </source>
</evidence>
<keyword evidence="2" id="KW-0645">Protease</keyword>
<evidence type="ECO:0000256" key="7">
    <source>
        <dbReference type="ARBA" id="ARBA00023049"/>
    </source>
</evidence>
<accession>A0ABP8NPZ4</accession>
<dbReference type="InterPro" id="IPR008754">
    <property type="entry name" value="Peptidase_M43"/>
</dbReference>
<proteinExistence type="inferred from homology"/>
<evidence type="ECO:0000256" key="3">
    <source>
        <dbReference type="ARBA" id="ARBA00022723"/>
    </source>
</evidence>
<dbReference type="InterPro" id="IPR024079">
    <property type="entry name" value="MetalloPept_cat_dom_sf"/>
</dbReference>
<evidence type="ECO:0000256" key="1">
    <source>
        <dbReference type="ARBA" id="ARBA00008721"/>
    </source>
</evidence>
<keyword evidence="3" id="KW-0479">Metal-binding</keyword>
<sequence>MRKNYLYLAFAMSLLAGRTYAQHAQPCATDEMHHHYQKMNPLVAEYEKELNEQIAAYIASKGRTRNVAAKGTEGGSVHHDTDYYDIPVVVHIMHSFGGEYVKDSNIYVMMDNLNKFYSKQNDLSGIIQPFKKYIGNAKIRFHLATKDPEGKPTKGITRRLTYLTYGGDDQAKIDLWPPRNYFNIWIENRIGLTPTAGTTLAYSTFPASAEAYPFSDGVIAAFSYINDKNTMEHEVGHYFNLQHTWSSSLAGPGEACGDDGVDDTPPTKGNFSTCPLYDTNCATNYYKIYVSASGFADSLVNYPDTANVQNVMNYSSCPNIMLSEGQIWRMRAALNSNIGGRNNLWDSTNLSITGAGDPLPDLPPVTEFVTRASAASNVITLFTFPGVPLFFTNKSWRDTVIKTEWSFTNGAATPNVTHNSYAAINGAFGNTFADPGWVNINLAASGNNSGTTSTMYEKAVFVSDLQGIDPLTGYLEDFQEGGKRDKWPYFNYYKNNMKWQQGNVGVYDNNCIMYQGFDTRTGMEQTTGTPVGDFDDLYSIAYDLSKFAGSGKCFMHFNYTGASRSTLNTNINDTLVIEYSTDKKHVWLPLATMAKAELCNKGAIATAYTPDGIDDWASKSISIPTAARTSYVVFRFRYKPGVNKTTLQSTGNNFYMDRIQITPWAADVNDVNMASTEVRVVPNPTQGDAWVVIKDAAATEASIVVTDITGKVVYKAQQALTGTTARIMIPAQAIGTPGMYLVQTLTGSQVSTQKLVVY</sequence>
<comment type="similarity">
    <text evidence="1">Belongs to the peptidase M43B family.</text>
</comment>
<dbReference type="RefSeq" id="WP_345085591.1">
    <property type="nucleotide sequence ID" value="NZ_BAABFA010000024.1"/>
</dbReference>
<evidence type="ECO:0000313" key="13">
    <source>
        <dbReference type="Proteomes" id="UP001500067"/>
    </source>
</evidence>
<dbReference type="Gene3D" id="2.60.120.260">
    <property type="entry name" value="Galactose-binding domain-like"/>
    <property type="match status" value="1"/>
</dbReference>
<evidence type="ECO:0000313" key="12">
    <source>
        <dbReference type="EMBL" id="GAA4470499.1"/>
    </source>
</evidence>
<feature type="signal peptide" evidence="9">
    <location>
        <begin position="1"/>
        <end position="21"/>
    </location>
</feature>
<dbReference type="SUPFAM" id="SSF55486">
    <property type="entry name" value="Metalloproteases ('zincins'), catalytic domain"/>
    <property type="match status" value="1"/>
</dbReference>
<keyword evidence="4 9" id="KW-0732">Signal</keyword>
<evidence type="ECO:0000259" key="10">
    <source>
        <dbReference type="Pfam" id="PF05572"/>
    </source>
</evidence>
<dbReference type="PANTHER" id="PTHR47466:SF1">
    <property type="entry name" value="METALLOPROTEASE MEP1 (AFU_ORTHOLOGUE AFUA_1G07730)-RELATED"/>
    <property type="match status" value="1"/>
</dbReference>